<evidence type="ECO:0008006" key="3">
    <source>
        <dbReference type="Google" id="ProtNLM"/>
    </source>
</evidence>
<dbReference type="Proteomes" id="UP000198756">
    <property type="component" value="Unassembled WGS sequence"/>
</dbReference>
<dbReference type="AlphaFoldDB" id="A0A1G5XYL8"/>
<gene>
    <name evidence="1" type="ORF">SAMN03080617_02069</name>
</gene>
<dbReference type="STRING" id="279824.SAMN03080617_02069"/>
<name>A0A1G5XYL8_9BACT</name>
<protein>
    <recommendedName>
        <fullName evidence="3">HEAT repeat-containing protein</fullName>
    </recommendedName>
</protein>
<organism evidence="1 2">
    <name type="scientific">Algoriphagus alkaliphilus</name>
    <dbReference type="NCBI Taxonomy" id="279824"/>
    <lineage>
        <taxon>Bacteria</taxon>
        <taxon>Pseudomonadati</taxon>
        <taxon>Bacteroidota</taxon>
        <taxon>Cytophagia</taxon>
        <taxon>Cytophagales</taxon>
        <taxon>Cyclobacteriaceae</taxon>
        <taxon>Algoriphagus</taxon>
    </lineage>
</organism>
<keyword evidence="2" id="KW-1185">Reference proteome</keyword>
<evidence type="ECO:0000313" key="2">
    <source>
        <dbReference type="Proteomes" id="UP000198756"/>
    </source>
</evidence>
<reference evidence="2" key="1">
    <citation type="submission" date="2016-10" db="EMBL/GenBank/DDBJ databases">
        <authorList>
            <person name="Varghese N."/>
            <person name="Submissions S."/>
        </authorList>
    </citation>
    <scope>NUCLEOTIDE SEQUENCE [LARGE SCALE GENOMIC DNA]</scope>
    <source>
        <strain evidence="2">DSM 22703</strain>
    </source>
</reference>
<sequence length="173" mass="20252">MQENIQKVFDRMCDPKESEAYFFADKLGGLADEEAKDKLLELVKGDNWELAYLSCRALSKTKFQEEALDVIFETIFDKKNKSVQGAFVQILEDFDLSDRFVDVFKVFLFGNYKASTLAKVYLDEIEFDITPRTIRKAEKHWNHYLHNPEDEGSVEVKKSEVEPMLQEMRELFS</sequence>
<evidence type="ECO:0000313" key="1">
    <source>
        <dbReference type="EMBL" id="SDA74767.1"/>
    </source>
</evidence>
<proteinExistence type="predicted"/>
<dbReference type="OrthoDB" id="822648at2"/>
<dbReference type="RefSeq" id="WP_092729864.1">
    <property type="nucleotide sequence ID" value="NZ_FMXE01000012.1"/>
</dbReference>
<accession>A0A1G5XYL8</accession>
<dbReference type="EMBL" id="FMXE01000012">
    <property type="protein sequence ID" value="SDA74767.1"/>
    <property type="molecule type" value="Genomic_DNA"/>
</dbReference>